<evidence type="ECO:0000259" key="5">
    <source>
        <dbReference type="PROSITE" id="PS50937"/>
    </source>
</evidence>
<proteinExistence type="predicted"/>
<dbReference type="Proteomes" id="UP000000844">
    <property type="component" value="Chromosome"/>
</dbReference>
<evidence type="ECO:0000256" key="3">
    <source>
        <dbReference type="ARBA" id="ARBA00023125"/>
    </source>
</evidence>
<dbReference type="AlphaFoldDB" id="D3PUC8"/>
<sequence length="127" mass="14440">MTEGDPLTPIRTVSEHFAVPISTLHYWERRGLISPRRQAGQRFYDADQLYRVALIKMWRTTGRIGIPEIARMLGAPGWQDTIAEQLSQLEEQLAALTAAHSYLTRLSNCRQSTPERCPEFRASVDLG</sequence>
<dbReference type="eggNOG" id="COG0789">
    <property type="taxonomic scope" value="Bacteria"/>
</dbReference>
<dbReference type="InterPro" id="IPR009061">
    <property type="entry name" value="DNA-bd_dom_put_sf"/>
</dbReference>
<dbReference type="InterPro" id="IPR047057">
    <property type="entry name" value="MerR_fam"/>
</dbReference>
<dbReference type="PANTHER" id="PTHR30204">
    <property type="entry name" value="REDOX-CYCLING DRUG-SENSING TRANSCRIPTIONAL ACTIVATOR SOXR"/>
    <property type="match status" value="1"/>
</dbReference>
<dbReference type="SUPFAM" id="SSF46955">
    <property type="entry name" value="Putative DNA-binding domain"/>
    <property type="match status" value="1"/>
</dbReference>
<evidence type="ECO:0000313" key="7">
    <source>
        <dbReference type="Proteomes" id="UP000000844"/>
    </source>
</evidence>
<keyword evidence="3" id="KW-0238">DNA-binding</keyword>
<name>D3PUC8_STANL</name>
<dbReference type="EMBL" id="CP001778">
    <property type="protein sequence ID" value="ADD42941.1"/>
    <property type="molecule type" value="Genomic_DNA"/>
</dbReference>
<dbReference type="STRING" id="446470.Snas_3271"/>
<reference evidence="6 7" key="1">
    <citation type="journal article" date="2009" name="Stand. Genomic Sci.">
        <title>Complete genome sequence of Stackebrandtia nassauensis type strain (LLR-40K-21).</title>
        <authorList>
            <person name="Munk C."/>
            <person name="Lapidus A."/>
            <person name="Copeland A."/>
            <person name="Jando M."/>
            <person name="Mayilraj S."/>
            <person name="Glavina Del Rio T."/>
            <person name="Nolan M."/>
            <person name="Chen F."/>
            <person name="Lucas S."/>
            <person name="Tice H."/>
            <person name="Cheng J.F."/>
            <person name="Han C."/>
            <person name="Detter J.C."/>
            <person name="Bruce D."/>
            <person name="Goodwin L."/>
            <person name="Chain P."/>
            <person name="Pitluck S."/>
            <person name="Goker M."/>
            <person name="Ovchinikova G."/>
            <person name="Pati A."/>
            <person name="Ivanova N."/>
            <person name="Mavromatis K."/>
            <person name="Chen A."/>
            <person name="Palaniappan K."/>
            <person name="Land M."/>
            <person name="Hauser L."/>
            <person name="Chang Y.J."/>
            <person name="Jeffries C.D."/>
            <person name="Bristow J."/>
            <person name="Eisen J.A."/>
            <person name="Markowitz V."/>
            <person name="Hugenholtz P."/>
            <person name="Kyrpides N.C."/>
            <person name="Klenk H.P."/>
        </authorList>
    </citation>
    <scope>NUCLEOTIDE SEQUENCE [LARGE SCALE GENOMIC DNA]</scope>
    <source>
        <strain evidence="7">DSM 44728 / CIP 108903 / NRRL B-16338 / NBRC 102104 / LLR-40K-21</strain>
    </source>
</reference>
<evidence type="ECO:0000313" key="6">
    <source>
        <dbReference type="EMBL" id="ADD42941.1"/>
    </source>
</evidence>
<keyword evidence="1" id="KW-0678">Repressor</keyword>
<evidence type="ECO:0000256" key="1">
    <source>
        <dbReference type="ARBA" id="ARBA00022491"/>
    </source>
</evidence>
<gene>
    <name evidence="6" type="ordered locus">Snas_3271</name>
</gene>
<dbReference type="KEGG" id="sna:Snas_3271"/>
<dbReference type="CDD" id="cd00592">
    <property type="entry name" value="HTH_MerR-like"/>
    <property type="match status" value="1"/>
</dbReference>
<dbReference type="InterPro" id="IPR000551">
    <property type="entry name" value="MerR-type_HTH_dom"/>
</dbReference>
<dbReference type="Gene3D" id="1.10.1660.10">
    <property type="match status" value="1"/>
</dbReference>
<keyword evidence="7" id="KW-1185">Reference proteome</keyword>
<keyword evidence="4" id="KW-0804">Transcription</keyword>
<protein>
    <submittedName>
        <fullName evidence="6">Transcriptional regulator, MerR family</fullName>
    </submittedName>
</protein>
<dbReference type="GO" id="GO:0003677">
    <property type="term" value="F:DNA binding"/>
    <property type="evidence" value="ECO:0007669"/>
    <property type="project" value="UniProtKB-KW"/>
</dbReference>
<dbReference type="Pfam" id="PF13411">
    <property type="entry name" value="MerR_1"/>
    <property type="match status" value="1"/>
</dbReference>
<dbReference type="OrthoDB" id="9802039at2"/>
<organism evidence="6 7">
    <name type="scientific">Stackebrandtia nassauensis (strain DSM 44728 / CIP 108903 / NRRL B-16338 / NBRC 102104 / LLR-40K-21)</name>
    <dbReference type="NCBI Taxonomy" id="446470"/>
    <lineage>
        <taxon>Bacteria</taxon>
        <taxon>Bacillati</taxon>
        <taxon>Actinomycetota</taxon>
        <taxon>Actinomycetes</taxon>
        <taxon>Glycomycetales</taxon>
        <taxon>Glycomycetaceae</taxon>
        <taxon>Stackebrandtia</taxon>
    </lineage>
</organism>
<feature type="domain" description="HTH merR-type" evidence="5">
    <location>
        <begin position="7"/>
        <end position="75"/>
    </location>
</feature>
<dbReference type="SMART" id="SM00422">
    <property type="entry name" value="HTH_MERR"/>
    <property type="match status" value="1"/>
</dbReference>
<dbReference type="RefSeq" id="WP_013018512.1">
    <property type="nucleotide sequence ID" value="NC_013947.1"/>
</dbReference>
<evidence type="ECO:0000256" key="4">
    <source>
        <dbReference type="ARBA" id="ARBA00023163"/>
    </source>
</evidence>
<dbReference type="HOGENOM" id="CLU_060077_5_2_11"/>
<dbReference type="PROSITE" id="PS50937">
    <property type="entry name" value="HTH_MERR_2"/>
    <property type="match status" value="1"/>
</dbReference>
<keyword evidence="2" id="KW-0805">Transcription regulation</keyword>
<dbReference type="GO" id="GO:0003700">
    <property type="term" value="F:DNA-binding transcription factor activity"/>
    <property type="evidence" value="ECO:0007669"/>
    <property type="project" value="InterPro"/>
</dbReference>
<dbReference type="PANTHER" id="PTHR30204:SF69">
    <property type="entry name" value="MERR-FAMILY TRANSCRIPTIONAL REGULATOR"/>
    <property type="match status" value="1"/>
</dbReference>
<evidence type="ECO:0000256" key="2">
    <source>
        <dbReference type="ARBA" id="ARBA00023015"/>
    </source>
</evidence>
<accession>D3PUC8</accession>